<dbReference type="Pfam" id="PF00027">
    <property type="entry name" value="cNMP_binding"/>
    <property type="match status" value="1"/>
</dbReference>
<dbReference type="InterPro" id="IPR018490">
    <property type="entry name" value="cNMP-bd_dom_sf"/>
</dbReference>
<keyword evidence="2" id="KW-1133">Transmembrane helix</keyword>
<sequence length="416" mass="47197">MRFLSQRDEEQSPKKNKSRLEVSYGNIPRHRTQLHQRLLDLGLPTQPVIREVLDCAQYYSLKAHEDLLVQGQSADRFFIILEGDLEVIKEDQDGADTVLGHLKAGDVAGELAYIRAHVGPQSYIASVRAKRDTVVASLSWNRYGTLPTSTETNSMLFRYFARQAAHQLEQSSSRVLEEIKIRSRRLQAYAVLLVANMIAMSSFALFISLYKNTFDDYGYGFIAMTVYSLSLNFILAAILFYIMKNLYLPPRIFGLEFSHLPSQFGYGVVMTIPIILVMAVTRYIVHPSEESFSFYFLTHQVQGPFMGWPEVAFAVFYALVMCPIQQFIVRCGMQVPVTAALGPHKLSSVFWGNFAASVAFSIIHLPYSKLAVLLTFMVSFYWGVMFQYRRSWVAVSTSHAIAGLAAFYWFALLRVA</sequence>
<keyword evidence="2" id="KW-0812">Transmembrane</keyword>
<feature type="transmembrane region" description="Helical" evidence="2">
    <location>
        <begin position="221"/>
        <end position="243"/>
    </location>
</feature>
<evidence type="ECO:0000313" key="5">
    <source>
        <dbReference type="Proteomes" id="UP000199598"/>
    </source>
</evidence>
<dbReference type="SMART" id="SM00100">
    <property type="entry name" value="cNMP"/>
    <property type="match status" value="1"/>
</dbReference>
<feature type="transmembrane region" description="Helical" evidence="2">
    <location>
        <begin position="394"/>
        <end position="413"/>
    </location>
</feature>
<accession>A0A1I3W4W6</accession>
<evidence type="ECO:0000256" key="1">
    <source>
        <dbReference type="SAM" id="MobiDB-lite"/>
    </source>
</evidence>
<dbReference type="RefSeq" id="WP_093516870.1">
    <property type="nucleotide sequence ID" value="NZ_FOSK01000001.1"/>
</dbReference>
<dbReference type="Pfam" id="PF02517">
    <property type="entry name" value="Rce1-like"/>
    <property type="match status" value="1"/>
</dbReference>
<reference evidence="4 5" key="1">
    <citation type="submission" date="2016-10" db="EMBL/GenBank/DDBJ databases">
        <authorList>
            <person name="Varghese N."/>
            <person name="Submissions S."/>
        </authorList>
    </citation>
    <scope>NUCLEOTIDE SEQUENCE [LARGE SCALE GENOMIC DNA]</scope>
    <source>
        <strain evidence="4 5">DSM 16392</strain>
    </source>
</reference>
<evidence type="ECO:0000259" key="3">
    <source>
        <dbReference type="PROSITE" id="PS50042"/>
    </source>
</evidence>
<dbReference type="Proteomes" id="UP000199598">
    <property type="component" value="Unassembled WGS sequence"/>
</dbReference>
<dbReference type="InterPro" id="IPR014710">
    <property type="entry name" value="RmlC-like_jellyroll"/>
</dbReference>
<dbReference type="EMBL" id="FOSK01000001">
    <property type="protein sequence ID" value="SFK02339.1"/>
    <property type="molecule type" value="Genomic_DNA"/>
</dbReference>
<organism evidence="4 5">
    <name type="scientific">Pseudovibrio ascidiaceicola</name>
    <dbReference type="NCBI Taxonomy" id="285279"/>
    <lineage>
        <taxon>Bacteria</taxon>
        <taxon>Pseudomonadati</taxon>
        <taxon>Pseudomonadota</taxon>
        <taxon>Alphaproteobacteria</taxon>
        <taxon>Hyphomicrobiales</taxon>
        <taxon>Stappiaceae</taxon>
        <taxon>Pseudovibrio</taxon>
    </lineage>
</organism>
<keyword evidence="5" id="KW-1185">Reference proteome</keyword>
<dbReference type="SUPFAM" id="SSF51206">
    <property type="entry name" value="cAMP-binding domain-like"/>
    <property type="match status" value="1"/>
</dbReference>
<dbReference type="InterPro" id="IPR003675">
    <property type="entry name" value="Rce1/LyrA-like_dom"/>
</dbReference>
<feature type="transmembrane region" description="Helical" evidence="2">
    <location>
        <begin position="188"/>
        <end position="209"/>
    </location>
</feature>
<dbReference type="InterPro" id="IPR000595">
    <property type="entry name" value="cNMP-bd_dom"/>
</dbReference>
<evidence type="ECO:0000256" key="2">
    <source>
        <dbReference type="SAM" id="Phobius"/>
    </source>
</evidence>
<feature type="transmembrane region" description="Helical" evidence="2">
    <location>
        <begin position="264"/>
        <end position="285"/>
    </location>
</feature>
<gene>
    <name evidence="4" type="ORF">SAMN04488518_101810</name>
</gene>
<feature type="region of interest" description="Disordered" evidence="1">
    <location>
        <begin position="1"/>
        <end position="23"/>
    </location>
</feature>
<feature type="compositionally biased region" description="Basic and acidic residues" evidence="1">
    <location>
        <begin position="1"/>
        <end position="13"/>
    </location>
</feature>
<evidence type="ECO:0000313" key="4">
    <source>
        <dbReference type="EMBL" id="SFK02339.1"/>
    </source>
</evidence>
<proteinExistence type="predicted"/>
<feature type="transmembrane region" description="Helical" evidence="2">
    <location>
        <begin position="305"/>
        <end position="324"/>
    </location>
</feature>
<dbReference type="CDD" id="cd00038">
    <property type="entry name" value="CAP_ED"/>
    <property type="match status" value="1"/>
</dbReference>
<dbReference type="PROSITE" id="PS50042">
    <property type="entry name" value="CNMP_BINDING_3"/>
    <property type="match status" value="1"/>
</dbReference>
<dbReference type="Gene3D" id="2.60.120.10">
    <property type="entry name" value="Jelly Rolls"/>
    <property type="match status" value="1"/>
</dbReference>
<comment type="caution">
    <text evidence="4">The sequence shown here is derived from an EMBL/GenBank/DDBJ whole genome shotgun (WGS) entry which is preliminary data.</text>
</comment>
<feature type="domain" description="Cyclic nucleotide-binding" evidence="3">
    <location>
        <begin position="51"/>
        <end position="146"/>
    </location>
</feature>
<keyword evidence="2" id="KW-0472">Membrane</keyword>
<name>A0A1I3W4W6_9HYPH</name>
<protein>
    <submittedName>
        <fullName evidence="4">Cyclic nucleotide-binding domain-containing protein</fullName>
    </submittedName>
</protein>